<dbReference type="InterPro" id="IPR035985">
    <property type="entry name" value="Ubiquitin-activating_enz"/>
</dbReference>
<evidence type="ECO:0000313" key="2">
    <source>
        <dbReference type="EMBL" id="EFL46809.1"/>
    </source>
</evidence>
<comment type="caution">
    <text evidence="2">The sequence shown here is derived from an EMBL/GenBank/DDBJ whole genome shotgun (WGS) entry which is preliminary data.</text>
</comment>
<dbReference type="GO" id="GO:0061504">
    <property type="term" value="P:cyclic threonylcarbamoyladenosine biosynthetic process"/>
    <property type="evidence" value="ECO:0007669"/>
    <property type="project" value="TreeGrafter"/>
</dbReference>
<dbReference type="InterPro" id="IPR045886">
    <property type="entry name" value="ThiF/MoeB/HesA"/>
</dbReference>
<reference evidence="2 3" key="1">
    <citation type="submission" date="2010-08" db="EMBL/GenBank/DDBJ databases">
        <authorList>
            <person name="Durkin A.S."/>
            <person name="Madupu R."/>
            <person name="Torralba M."/>
            <person name="Gillis M."/>
            <person name="Methe B."/>
            <person name="Sutton G."/>
            <person name="Nelson K.E."/>
        </authorList>
    </citation>
    <scope>NUCLEOTIDE SEQUENCE [LARGE SCALE GENOMIC DNA]</scope>
    <source>
        <strain evidence="2 3">FB035-09AN</strain>
    </source>
</reference>
<organism evidence="2 3">
    <name type="scientific">Prevotella disiens FB035-09AN</name>
    <dbReference type="NCBI Taxonomy" id="866771"/>
    <lineage>
        <taxon>Bacteria</taxon>
        <taxon>Pseudomonadati</taxon>
        <taxon>Bacteroidota</taxon>
        <taxon>Bacteroidia</taxon>
        <taxon>Bacteroidales</taxon>
        <taxon>Prevotellaceae</taxon>
        <taxon>Prevotella</taxon>
    </lineage>
</organism>
<proteinExistence type="predicted"/>
<dbReference type="PANTHER" id="PTHR43267">
    <property type="entry name" value="TRNA THREONYLCARBAMOYLADENOSINE DEHYDRATASE"/>
    <property type="match status" value="1"/>
</dbReference>
<dbReference type="eggNOG" id="COG1179">
    <property type="taxonomic scope" value="Bacteria"/>
</dbReference>
<dbReference type="Proteomes" id="UP000003610">
    <property type="component" value="Unassembled WGS sequence"/>
</dbReference>
<evidence type="ECO:0000259" key="1">
    <source>
        <dbReference type="Pfam" id="PF00899"/>
    </source>
</evidence>
<dbReference type="Pfam" id="PF00899">
    <property type="entry name" value="ThiF"/>
    <property type="match status" value="1"/>
</dbReference>
<protein>
    <submittedName>
        <fullName evidence="2">ThiF family protein</fullName>
    </submittedName>
</protein>
<feature type="domain" description="THIF-type NAD/FAD binding fold" evidence="1">
    <location>
        <begin position="19"/>
        <end position="172"/>
    </location>
</feature>
<dbReference type="Gene3D" id="3.40.50.720">
    <property type="entry name" value="NAD(P)-binding Rossmann-like Domain"/>
    <property type="match status" value="1"/>
</dbReference>
<gene>
    <name evidence="2" type="ORF">HMPREF9296_2465</name>
</gene>
<accession>E1KNT0</accession>
<sequence>MHEKQKYIMENQFSRTELLLGSEAMTTLTNSHVLVFGVGGVGGYVVEVLARSGVGNIDIVDDDHVGLSNINRQIIATHSTLGEAKVDVAERRIKDINPACNVTKFETFYLPESADIFDFTQYDYVVDCIDTVVAKLDIITRCHNLHVPMISSMGAAFKLDATQFIVTDLFKTINDPLAKVLRKKLRKTNVRDIKVVYSPEEPLTSMRVSQNKPNTNKENEETIAHQKRLIPASNAWVPATAGLIIGGEVIKDLCISKNTLRKSDEKK</sequence>
<dbReference type="AlphaFoldDB" id="E1KNT0"/>
<dbReference type="SUPFAM" id="SSF69572">
    <property type="entry name" value="Activating enzymes of the ubiquitin-like proteins"/>
    <property type="match status" value="1"/>
</dbReference>
<dbReference type="CDD" id="cd00755">
    <property type="entry name" value="YgdL_like"/>
    <property type="match status" value="1"/>
</dbReference>
<dbReference type="EMBL" id="AEDO01000013">
    <property type="protein sequence ID" value="EFL46809.1"/>
    <property type="molecule type" value="Genomic_DNA"/>
</dbReference>
<evidence type="ECO:0000313" key="3">
    <source>
        <dbReference type="Proteomes" id="UP000003610"/>
    </source>
</evidence>
<dbReference type="PANTHER" id="PTHR43267:SF1">
    <property type="entry name" value="TRNA THREONYLCARBAMOYLADENOSINE DEHYDRATASE"/>
    <property type="match status" value="1"/>
</dbReference>
<dbReference type="GO" id="GO:0008641">
    <property type="term" value="F:ubiquitin-like modifier activating enzyme activity"/>
    <property type="evidence" value="ECO:0007669"/>
    <property type="project" value="InterPro"/>
</dbReference>
<name>E1KNT0_9BACT</name>
<dbReference type="InterPro" id="IPR000594">
    <property type="entry name" value="ThiF_NAD_FAD-bd"/>
</dbReference>
<dbReference type="GO" id="GO:0061503">
    <property type="term" value="F:tRNA threonylcarbamoyladenosine dehydratase"/>
    <property type="evidence" value="ECO:0007669"/>
    <property type="project" value="TreeGrafter"/>
</dbReference>
<dbReference type="STRING" id="866771.HMPREF9296_2465"/>